<evidence type="ECO:0000313" key="1">
    <source>
        <dbReference type="EMBL" id="KAJ0087387.1"/>
    </source>
</evidence>
<keyword evidence="2" id="KW-1185">Reference proteome</keyword>
<proteinExistence type="predicted"/>
<protein>
    <submittedName>
        <fullName evidence="1">Uncharacterized protein</fullName>
    </submittedName>
</protein>
<evidence type="ECO:0000313" key="2">
    <source>
        <dbReference type="Proteomes" id="UP001164250"/>
    </source>
</evidence>
<comment type="caution">
    <text evidence="1">The sequence shown here is derived from an EMBL/GenBank/DDBJ whole genome shotgun (WGS) entry which is preliminary data.</text>
</comment>
<accession>A0ACC1AL44</accession>
<dbReference type="EMBL" id="CM047906">
    <property type="protein sequence ID" value="KAJ0087387.1"/>
    <property type="molecule type" value="Genomic_DNA"/>
</dbReference>
<dbReference type="Proteomes" id="UP001164250">
    <property type="component" value="Chromosome 10"/>
</dbReference>
<gene>
    <name evidence="1" type="ORF">Patl1_07310</name>
</gene>
<name>A0ACC1AL44_9ROSI</name>
<sequence>MWYTDNQKVKRWMMMSISPKIMKQYIRLTITRDIWKSLSKAFYDG</sequence>
<reference evidence="2" key="1">
    <citation type="journal article" date="2023" name="G3 (Bethesda)">
        <title>Genome assembly and association tests identify interacting loci associated with vigor, precocity, and sex in interspecific pistachio rootstocks.</title>
        <authorList>
            <person name="Palmer W."/>
            <person name="Jacygrad E."/>
            <person name="Sagayaradj S."/>
            <person name="Cavanaugh K."/>
            <person name="Han R."/>
            <person name="Bertier L."/>
            <person name="Beede B."/>
            <person name="Kafkas S."/>
            <person name="Golino D."/>
            <person name="Preece J."/>
            <person name="Michelmore R."/>
        </authorList>
    </citation>
    <scope>NUCLEOTIDE SEQUENCE [LARGE SCALE GENOMIC DNA]</scope>
</reference>
<organism evidence="1 2">
    <name type="scientific">Pistacia atlantica</name>
    <dbReference type="NCBI Taxonomy" id="434234"/>
    <lineage>
        <taxon>Eukaryota</taxon>
        <taxon>Viridiplantae</taxon>
        <taxon>Streptophyta</taxon>
        <taxon>Embryophyta</taxon>
        <taxon>Tracheophyta</taxon>
        <taxon>Spermatophyta</taxon>
        <taxon>Magnoliopsida</taxon>
        <taxon>eudicotyledons</taxon>
        <taxon>Gunneridae</taxon>
        <taxon>Pentapetalae</taxon>
        <taxon>rosids</taxon>
        <taxon>malvids</taxon>
        <taxon>Sapindales</taxon>
        <taxon>Anacardiaceae</taxon>
        <taxon>Pistacia</taxon>
    </lineage>
</organism>